<feature type="coiled-coil region" evidence="1">
    <location>
        <begin position="1666"/>
        <end position="1695"/>
    </location>
</feature>
<feature type="compositionally biased region" description="Polar residues" evidence="2">
    <location>
        <begin position="539"/>
        <end position="570"/>
    </location>
</feature>
<feature type="region of interest" description="Disordered" evidence="2">
    <location>
        <begin position="1252"/>
        <end position="1279"/>
    </location>
</feature>
<feature type="compositionally biased region" description="Polar residues" evidence="2">
    <location>
        <begin position="693"/>
        <end position="705"/>
    </location>
</feature>
<dbReference type="Gene3D" id="2.30.29.30">
    <property type="entry name" value="Pleckstrin-homology domain (PH domain)/Phosphotyrosine-binding domain (PTB)"/>
    <property type="match status" value="1"/>
</dbReference>
<feature type="compositionally biased region" description="Polar residues" evidence="2">
    <location>
        <begin position="1386"/>
        <end position="1418"/>
    </location>
</feature>
<evidence type="ECO:0000259" key="3">
    <source>
        <dbReference type="PROSITE" id="PS50003"/>
    </source>
</evidence>
<dbReference type="OrthoDB" id="5563754at2759"/>
<feature type="domain" description="PH" evidence="3">
    <location>
        <begin position="115"/>
        <end position="241"/>
    </location>
</feature>
<proteinExistence type="predicted"/>
<evidence type="ECO:0000256" key="2">
    <source>
        <dbReference type="SAM" id="MobiDB-lite"/>
    </source>
</evidence>
<feature type="compositionally biased region" description="Low complexity" evidence="2">
    <location>
        <begin position="789"/>
        <end position="804"/>
    </location>
</feature>
<dbReference type="SUPFAM" id="SSF50729">
    <property type="entry name" value="PH domain-like"/>
    <property type="match status" value="1"/>
</dbReference>
<keyword evidence="1" id="KW-0175">Coiled coil</keyword>
<dbReference type="GeneID" id="93591537"/>
<name>A0A436ZR12_ARTFL</name>
<dbReference type="InterPro" id="IPR058155">
    <property type="entry name" value="Skg3/CAF120-like_PH"/>
</dbReference>
<feature type="coiled-coil region" evidence="1">
    <location>
        <begin position="1586"/>
        <end position="1614"/>
    </location>
</feature>
<dbReference type="VEuPathDB" id="FungiDB:DFL_009226"/>
<feature type="region of interest" description="Disordered" evidence="2">
    <location>
        <begin position="862"/>
        <end position="892"/>
    </location>
</feature>
<feature type="region of interest" description="Disordered" evidence="2">
    <location>
        <begin position="973"/>
        <end position="997"/>
    </location>
</feature>
<protein>
    <recommendedName>
        <fullName evidence="3">PH domain-containing protein</fullName>
    </recommendedName>
</protein>
<feature type="compositionally biased region" description="Polar residues" evidence="2">
    <location>
        <begin position="811"/>
        <end position="825"/>
    </location>
</feature>
<organism evidence="4 5">
    <name type="scientific">Arthrobotrys flagrans</name>
    <name type="common">Nematode-trapping fungus</name>
    <name type="synonym">Trichothecium flagrans</name>
    <dbReference type="NCBI Taxonomy" id="97331"/>
    <lineage>
        <taxon>Eukaryota</taxon>
        <taxon>Fungi</taxon>
        <taxon>Dikarya</taxon>
        <taxon>Ascomycota</taxon>
        <taxon>Pezizomycotina</taxon>
        <taxon>Orbiliomycetes</taxon>
        <taxon>Orbiliales</taxon>
        <taxon>Orbiliaceae</taxon>
        <taxon>Arthrobotrys</taxon>
    </lineage>
</organism>
<feature type="compositionally biased region" description="Polar residues" evidence="2">
    <location>
        <begin position="1128"/>
        <end position="1147"/>
    </location>
</feature>
<feature type="compositionally biased region" description="Pro residues" evidence="2">
    <location>
        <begin position="1467"/>
        <end position="1479"/>
    </location>
</feature>
<dbReference type="EMBL" id="SAEB01000012">
    <property type="protein sequence ID" value="RVD81360.1"/>
    <property type="molecule type" value="Genomic_DNA"/>
</dbReference>
<dbReference type="InterPro" id="IPR011993">
    <property type="entry name" value="PH-like_dom_sf"/>
</dbReference>
<feature type="compositionally biased region" description="Low complexity" evidence="2">
    <location>
        <begin position="634"/>
        <end position="679"/>
    </location>
</feature>
<keyword evidence="5" id="KW-1185">Reference proteome</keyword>
<dbReference type="InterPro" id="IPR001849">
    <property type="entry name" value="PH_domain"/>
</dbReference>
<feature type="region of interest" description="Disordered" evidence="2">
    <location>
        <begin position="523"/>
        <end position="730"/>
    </location>
</feature>
<feature type="compositionally biased region" description="Pro residues" evidence="2">
    <location>
        <begin position="1440"/>
        <end position="1454"/>
    </location>
</feature>
<feature type="region of interest" description="Disordered" evidence="2">
    <location>
        <begin position="1"/>
        <end position="85"/>
    </location>
</feature>
<feature type="region of interest" description="Disordered" evidence="2">
    <location>
        <begin position="1117"/>
        <end position="1150"/>
    </location>
</feature>
<dbReference type="Proteomes" id="UP000283090">
    <property type="component" value="Unassembled WGS sequence"/>
</dbReference>
<evidence type="ECO:0000256" key="1">
    <source>
        <dbReference type="SAM" id="Coils"/>
    </source>
</evidence>
<evidence type="ECO:0000313" key="5">
    <source>
        <dbReference type="Proteomes" id="UP000283090"/>
    </source>
</evidence>
<feature type="compositionally biased region" description="Polar residues" evidence="2">
    <location>
        <begin position="973"/>
        <end position="995"/>
    </location>
</feature>
<dbReference type="RefSeq" id="XP_067486904.1">
    <property type="nucleotide sequence ID" value="XM_067639080.1"/>
</dbReference>
<dbReference type="PROSITE" id="PS50003">
    <property type="entry name" value="PH_DOMAIN"/>
    <property type="match status" value="1"/>
</dbReference>
<feature type="compositionally biased region" description="Basic and acidic residues" evidence="2">
    <location>
        <begin position="1185"/>
        <end position="1207"/>
    </location>
</feature>
<feature type="compositionally biased region" description="Polar residues" evidence="2">
    <location>
        <begin position="69"/>
        <end position="85"/>
    </location>
</feature>
<gene>
    <name evidence="4" type="ORF">DFL_009226</name>
</gene>
<sequence>MGEPTSMTKRARAFSATFFNRDRTTSSNSSPGPASPTKPLGAEFFPSNSTSHSTPPNDSPAPIARRTSRSGQPRPSSVINPFTMSNGIGGNGIQEGDILPEMVGVFKYLGEHAQKVYHEGYFQKLNDMNPDGTAVTSREWTDCYAQLIGTVLTIWDDGAIQEEEERARRGFPPEGGAVKPAFLNLTDASMKMIDSLPQRAGGTPLQNVLSLSTAGRNRYLLHFASVPELTQWTAAIRLAMFEHNCLQEAYTGALIAAKGRSLNSIGTILERSKFKIEDWTRVRFGAGTPWKRYWTIITPPDEKAFQKAKKVAKKASKQSGAQIQMEAIMGDIKFYENSKVKKKTVPVATISRAFAAYAVYPEAKALIEQSTLVKIEGNIVIHSDPPFTSEGIVFMMPDHHAAVTGFEMMLRFLIPTYDVFNLYGRPNRLAADSIDPRSLMFAFPREPRQPYRLLDIADVVGVINENGSNGWSEAEWRRKLKQTTSKVQLSGRLQRANLASPSTASLPIQMKIGSAVSFEGNAGRSSFNTQRPGLPTIESYGQQNGEAESHNAPPQLSRQTSHTRSMSEAQAQFYPPQQGGYPDTLQAPPPPPPGQAYGNPPAGYISPQNTGYQQPQGGPGPLPQSYTNGYNSHPNSRPPSSRSQRSQMSGRSGQGQGPPNQQMGYRQPGPQGGPPSAFRGDPRGPGGFDPNLGNRQPPQLQTTNLATAYPMPAPSPSSSRGPPVPAHSFSPVANARAMSRLSVGTLEMMHGNNAGPIPADYHAQAQSPTLGFPAQTDGVTAQRARSYGSTDTSTDSELSSDSDLAAPRPAYTTQGHRANGSTASITPATGAIASRIPKSNDLHTDPNDFDLSDELRKKQLEAAAAAAARNGGHHAPYGQHQLPPLPPNADQQGYQQGYGGHYANGHDSSAQSNIVHSLSSPPQLHINTDTSGSSATATVTTATASTTPYGTTNQNTLRTNGTEEFSVTSVTPQILGGNTNATNVSEATSSTSTPVSADGVADRISRIDPNVFNRISGINIHKSNSTISRKPVGSGIGRMSSVMSRGSVYSVGSDSVSNYDSSGVQSPVEDVKRRDNFDFDGLPKRIGVKKFVGQPTEDMLEVMIGETKYAVTKVGGMEDHDRPISGDWGSSSTPVKNPNSRPNTSGREIQEPESTVVILGHGRGMSVGGVEVDFGPTVDLGGKLGPKEKNVVRKETGHDRNSSRDSDAAVGKRRSIAWTPGMVNFNTNVARNGDNNAGEVASSATTTTTMTTTANTNANIGKPVNTHKGKQKEEEEEGFDAQSYVGAQFELAQQTTDVMRNKLLNQHHQRSGSLGTGQFLSYFNIGRRKSKTHSDEGEQSSTAAARPVRHSRTNSASGELRRINRPGSSGDLLNGGGGGSSGSNSPCLTSRPQSRSANKELATSSRPQSQGNLLNHSASRGPPTLMHSNNPSTAALPLHSLPPPMVSPMPPSSYHPPQVTPTASIYQPPPHLQSGPPTPSSITDHYSHHHQRERSNSGTPGKGKLSAGEQEYIARTTGTPLLGQNWNSETSKIKKAPPHKAGLLGQLEQREREKKDFKERANRNSWTVQQAMRQRQSMIGMGSLMQQQAQQEAQKQAQQQQQQIQQQIQQQQQMGMGFGYVGQHMGQPVQQHYGFYGHQQPQQQQQQQQQAQQQQQQNAVAIAAWNAQQQQQMMIMQQQMALAQAQQQQQLAERRGSWRYG</sequence>
<feature type="region of interest" description="Disordered" evidence="2">
    <location>
        <begin position="757"/>
        <end position="825"/>
    </location>
</feature>
<dbReference type="STRING" id="97331.A0A436ZR12"/>
<feature type="compositionally biased region" description="Low complexity" evidence="2">
    <location>
        <begin position="595"/>
        <end position="616"/>
    </location>
</feature>
<reference evidence="4 5" key="1">
    <citation type="submission" date="2019-01" db="EMBL/GenBank/DDBJ databases">
        <title>Intercellular communication is required for trap formation in the nematode-trapping fungus Duddingtonia flagrans.</title>
        <authorList>
            <person name="Youssar L."/>
            <person name="Wernet V."/>
            <person name="Hensel N."/>
            <person name="Hildebrandt H.-G."/>
            <person name="Fischer R."/>
        </authorList>
    </citation>
    <scope>NUCLEOTIDE SEQUENCE [LARGE SCALE GENOMIC DNA]</scope>
    <source>
        <strain evidence="4 5">CBS H-5679</strain>
    </source>
</reference>
<comment type="caution">
    <text evidence="4">The sequence shown here is derived from an EMBL/GenBank/DDBJ whole genome shotgun (WGS) entry which is preliminary data.</text>
</comment>
<feature type="region of interest" description="Disordered" evidence="2">
    <location>
        <begin position="1181"/>
        <end position="1212"/>
    </location>
</feature>
<feature type="region of interest" description="Disordered" evidence="2">
    <location>
        <begin position="1329"/>
        <end position="1507"/>
    </location>
</feature>
<feature type="compositionally biased region" description="Low complexity" evidence="2">
    <location>
        <begin position="706"/>
        <end position="721"/>
    </location>
</feature>
<dbReference type="Pfam" id="PF25381">
    <property type="entry name" value="PH_26"/>
    <property type="match status" value="1"/>
</dbReference>
<evidence type="ECO:0000313" key="4">
    <source>
        <dbReference type="EMBL" id="RVD81360.1"/>
    </source>
</evidence>
<dbReference type="SMART" id="SM00233">
    <property type="entry name" value="PH"/>
    <property type="match status" value="1"/>
</dbReference>
<feature type="compositionally biased region" description="Low complexity" evidence="2">
    <location>
        <begin position="46"/>
        <end position="56"/>
    </location>
</feature>
<accession>A0A436ZR12</accession>